<dbReference type="InParanoid" id="A0A0D2J8Q6"/>
<gene>
    <name evidence="7" type="ORF">X474_20040</name>
</gene>
<dbReference type="InterPro" id="IPR005337">
    <property type="entry name" value="RapZ-like"/>
</dbReference>
<dbReference type="SUPFAM" id="SSF52540">
    <property type="entry name" value="P-loop containing nucleoside triphosphate hydrolases"/>
    <property type="match status" value="1"/>
</dbReference>
<dbReference type="Gene3D" id="3.40.50.300">
    <property type="entry name" value="P-loop containing nucleotide triphosphate hydrolases"/>
    <property type="match status" value="1"/>
</dbReference>
<name>A0A0D2J8Q6_9BACT</name>
<organism evidence="7 8">
    <name type="scientific">Dethiosulfatarculus sandiegensis</name>
    <dbReference type="NCBI Taxonomy" id="1429043"/>
    <lineage>
        <taxon>Bacteria</taxon>
        <taxon>Pseudomonadati</taxon>
        <taxon>Thermodesulfobacteriota</taxon>
        <taxon>Desulfarculia</taxon>
        <taxon>Desulfarculales</taxon>
        <taxon>Desulfarculaceae</taxon>
        <taxon>Dethiosulfatarculus</taxon>
    </lineage>
</organism>
<feature type="binding site" evidence="4">
    <location>
        <begin position="56"/>
        <end position="59"/>
    </location>
    <ligand>
        <name>GTP</name>
        <dbReference type="ChEBI" id="CHEBI:37565"/>
    </ligand>
</feature>
<feature type="domain" description="RapZ-like N-terminal" evidence="5">
    <location>
        <begin position="1"/>
        <end position="152"/>
    </location>
</feature>
<dbReference type="InterPro" id="IPR027417">
    <property type="entry name" value="P-loop_NTPase"/>
</dbReference>
<evidence type="ECO:0000256" key="2">
    <source>
        <dbReference type="ARBA" id="ARBA00022840"/>
    </source>
</evidence>
<dbReference type="AlphaFoldDB" id="A0A0D2J8Q6"/>
<dbReference type="Pfam" id="PF03668">
    <property type="entry name" value="RapZ-like_N"/>
    <property type="match status" value="1"/>
</dbReference>
<feature type="domain" description="RapZ C-terminal" evidence="6">
    <location>
        <begin position="162"/>
        <end position="281"/>
    </location>
</feature>
<dbReference type="FunCoup" id="A0A0D2J8Q6">
    <property type="interactions" value="169"/>
</dbReference>
<keyword evidence="3 4" id="KW-0342">GTP-binding</keyword>
<feature type="binding site" evidence="4">
    <location>
        <begin position="5"/>
        <end position="12"/>
    </location>
    <ligand>
        <name>ATP</name>
        <dbReference type="ChEBI" id="CHEBI:30616"/>
    </ligand>
</feature>
<dbReference type="Proteomes" id="UP000032233">
    <property type="component" value="Unassembled WGS sequence"/>
</dbReference>
<dbReference type="NCBIfam" id="NF003828">
    <property type="entry name" value="PRK05416.1"/>
    <property type="match status" value="1"/>
</dbReference>
<keyword evidence="8" id="KW-1185">Reference proteome</keyword>
<dbReference type="GO" id="GO:0005524">
    <property type="term" value="F:ATP binding"/>
    <property type="evidence" value="ECO:0007669"/>
    <property type="project" value="UniProtKB-UniRule"/>
</dbReference>
<dbReference type="InterPro" id="IPR053931">
    <property type="entry name" value="RapZ_C"/>
</dbReference>
<evidence type="ECO:0000256" key="4">
    <source>
        <dbReference type="HAMAP-Rule" id="MF_00636"/>
    </source>
</evidence>
<sequence>MVITGLSGSGKSTVLKVLEDMGFYAVDNLPVELLSSFVKLPLEHVVEPFKAAMVMDVRARGFVENFPATLKDLAAQGFCLEVLFLEASNDVLLRRYSETRRQHPLAKDEASMEEVVRRERKMLAEIRRQSTQIIDTSGFSIHQLRDEVHSLFKRMAPPAKLQLNLLTFGYKNGLPAEADLVIDVRFLANPFYVEKLRELDGRNNRVVNFIFQQTIAIDFLARLKDLLELIIPEYQRQGKSQITVAIGCTGGRHRSVAVAHWLAENLENENRRVTLRHRDIQLG</sequence>
<dbReference type="HAMAP" id="MF_00636">
    <property type="entry name" value="RapZ_like"/>
    <property type="match status" value="1"/>
</dbReference>
<keyword evidence="1 4" id="KW-0547">Nucleotide-binding</keyword>
<evidence type="ECO:0000259" key="6">
    <source>
        <dbReference type="Pfam" id="PF22740"/>
    </source>
</evidence>
<dbReference type="PANTHER" id="PTHR30448">
    <property type="entry name" value="RNASE ADAPTER PROTEIN RAPZ"/>
    <property type="match status" value="1"/>
</dbReference>
<proteinExistence type="inferred from homology"/>
<evidence type="ECO:0000259" key="5">
    <source>
        <dbReference type="Pfam" id="PF03668"/>
    </source>
</evidence>
<dbReference type="PIRSF" id="PIRSF005052">
    <property type="entry name" value="P-loopkin"/>
    <property type="match status" value="1"/>
</dbReference>
<evidence type="ECO:0000256" key="1">
    <source>
        <dbReference type="ARBA" id="ARBA00022741"/>
    </source>
</evidence>
<evidence type="ECO:0000313" key="8">
    <source>
        <dbReference type="Proteomes" id="UP000032233"/>
    </source>
</evidence>
<dbReference type="GO" id="GO:0005525">
    <property type="term" value="F:GTP binding"/>
    <property type="evidence" value="ECO:0007669"/>
    <property type="project" value="UniProtKB-UniRule"/>
</dbReference>
<dbReference type="EMBL" id="AZAC01000034">
    <property type="protein sequence ID" value="KIX12101.1"/>
    <property type="molecule type" value="Genomic_DNA"/>
</dbReference>
<reference evidence="7 8" key="1">
    <citation type="submission" date="2013-11" db="EMBL/GenBank/DDBJ databases">
        <title>Metagenomic analysis of a methanogenic consortium involved in long chain n-alkane degradation.</title>
        <authorList>
            <person name="Davidova I.A."/>
            <person name="Callaghan A.V."/>
            <person name="Wawrik B."/>
            <person name="Pruitt S."/>
            <person name="Marks C."/>
            <person name="Duncan K.E."/>
            <person name="Suflita J.M."/>
        </authorList>
    </citation>
    <scope>NUCLEOTIDE SEQUENCE [LARGE SCALE GENOMIC DNA]</scope>
    <source>
        <strain evidence="7 8">SPR</strain>
    </source>
</reference>
<dbReference type="STRING" id="1429043.X474_20040"/>
<dbReference type="PANTHER" id="PTHR30448:SF0">
    <property type="entry name" value="RNASE ADAPTER PROTEIN RAPZ"/>
    <property type="match status" value="1"/>
</dbReference>
<comment type="caution">
    <text evidence="7">The sequence shown here is derived from an EMBL/GenBank/DDBJ whole genome shotgun (WGS) entry which is preliminary data.</text>
</comment>
<dbReference type="Pfam" id="PF22740">
    <property type="entry name" value="PapZ_C"/>
    <property type="match status" value="1"/>
</dbReference>
<keyword evidence="2 4" id="KW-0067">ATP-binding</keyword>
<evidence type="ECO:0000256" key="3">
    <source>
        <dbReference type="ARBA" id="ARBA00023134"/>
    </source>
</evidence>
<accession>A0A0D2J8Q6</accession>
<protein>
    <submittedName>
        <fullName evidence="7">GlmZ(SRNA)-inactivating NTPase</fullName>
    </submittedName>
</protein>
<dbReference type="InterPro" id="IPR053930">
    <property type="entry name" value="RapZ-like_N"/>
</dbReference>
<dbReference type="PATRIC" id="fig|1429043.3.peg.4249"/>
<evidence type="ECO:0000313" key="7">
    <source>
        <dbReference type="EMBL" id="KIX12101.1"/>
    </source>
</evidence>